<protein>
    <submittedName>
        <fullName evidence="1">Uncharacterized protein</fullName>
    </submittedName>
</protein>
<sequence length="137" mass="15377">MKRSQVATLGLHTSVIYLKDKNSLSFASISPSNEHGPPAIWAHLQPVLELLRKEFPDVDVLYFFPDGPSTQYRQEKNFYLFSKLIFNFGFQAGTWSFFAGAVDGIGATLKRCVDQAVAHGTDIPDAETLFYMLEIQV</sequence>
<organism evidence="1 2">
    <name type="scientific">Araneus ventricosus</name>
    <name type="common">Orbweaver spider</name>
    <name type="synonym">Epeira ventricosa</name>
    <dbReference type="NCBI Taxonomy" id="182803"/>
    <lineage>
        <taxon>Eukaryota</taxon>
        <taxon>Metazoa</taxon>
        <taxon>Ecdysozoa</taxon>
        <taxon>Arthropoda</taxon>
        <taxon>Chelicerata</taxon>
        <taxon>Arachnida</taxon>
        <taxon>Araneae</taxon>
        <taxon>Araneomorphae</taxon>
        <taxon>Entelegynae</taxon>
        <taxon>Araneoidea</taxon>
        <taxon>Araneidae</taxon>
        <taxon>Araneus</taxon>
    </lineage>
</organism>
<evidence type="ECO:0000313" key="2">
    <source>
        <dbReference type="Proteomes" id="UP000499080"/>
    </source>
</evidence>
<reference evidence="1 2" key="1">
    <citation type="journal article" date="2019" name="Sci. Rep.">
        <title>Orb-weaving spider Araneus ventricosus genome elucidates the spidroin gene catalogue.</title>
        <authorList>
            <person name="Kono N."/>
            <person name="Nakamura H."/>
            <person name="Ohtoshi R."/>
            <person name="Moran D.A.P."/>
            <person name="Shinohara A."/>
            <person name="Yoshida Y."/>
            <person name="Fujiwara M."/>
            <person name="Mori M."/>
            <person name="Tomita M."/>
            <person name="Arakawa K."/>
        </authorList>
    </citation>
    <scope>NUCLEOTIDE SEQUENCE [LARGE SCALE GENOMIC DNA]</scope>
</reference>
<comment type="caution">
    <text evidence="1">The sequence shown here is derived from an EMBL/GenBank/DDBJ whole genome shotgun (WGS) entry which is preliminary data.</text>
</comment>
<evidence type="ECO:0000313" key="1">
    <source>
        <dbReference type="EMBL" id="GBM70842.1"/>
    </source>
</evidence>
<proteinExistence type="predicted"/>
<gene>
    <name evidence="1" type="ORF">AVEN_195927_1</name>
</gene>
<dbReference type="PANTHER" id="PTHR46601:SF1">
    <property type="entry name" value="ADF-H DOMAIN-CONTAINING PROTEIN"/>
    <property type="match status" value="1"/>
</dbReference>
<keyword evidence="2" id="KW-1185">Reference proteome</keyword>
<accession>A0A4Y2I043</accession>
<name>A0A4Y2I043_ARAVE</name>
<dbReference type="PANTHER" id="PTHR46601">
    <property type="entry name" value="ULP_PROTEASE DOMAIN-CONTAINING PROTEIN"/>
    <property type="match status" value="1"/>
</dbReference>
<dbReference type="OrthoDB" id="6357684at2759"/>
<dbReference type="Proteomes" id="UP000499080">
    <property type="component" value="Unassembled WGS sequence"/>
</dbReference>
<dbReference type="AlphaFoldDB" id="A0A4Y2I043"/>
<dbReference type="EMBL" id="BGPR01002278">
    <property type="protein sequence ID" value="GBM70842.1"/>
    <property type="molecule type" value="Genomic_DNA"/>
</dbReference>